<sequence length="131" mass="15404">MTNKPQFYHCGICDEYHSTQWNGDCREDAARLHPDDLDKRYGFNGWEEVDMPGGSQNGRVITLKKRGLPSVRGSRRGNQHVQIYIEVPKKLTKKQRELLEVYAETENDNITPQRRSFMESLEEYSKDRKQK</sequence>
<dbReference type="GO" id="GO:0051082">
    <property type="term" value="F:unfolded protein binding"/>
    <property type="evidence" value="ECO:0007669"/>
    <property type="project" value="InterPro"/>
</dbReference>
<proteinExistence type="predicted"/>
<dbReference type="GO" id="GO:0006457">
    <property type="term" value="P:protein folding"/>
    <property type="evidence" value="ECO:0007669"/>
    <property type="project" value="InterPro"/>
</dbReference>
<gene>
    <name evidence="3" type="ORF">LCGC14_2987630</name>
</gene>
<feature type="domain" description="Chaperone DnaJ C-terminal" evidence="2">
    <location>
        <begin position="45"/>
        <end position="88"/>
    </location>
</feature>
<feature type="region of interest" description="Disordered" evidence="1">
    <location>
        <begin position="109"/>
        <end position="131"/>
    </location>
</feature>
<evidence type="ECO:0000259" key="2">
    <source>
        <dbReference type="Pfam" id="PF01556"/>
    </source>
</evidence>
<evidence type="ECO:0000256" key="1">
    <source>
        <dbReference type="SAM" id="MobiDB-lite"/>
    </source>
</evidence>
<organism evidence="3">
    <name type="scientific">marine sediment metagenome</name>
    <dbReference type="NCBI Taxonomy" id="412755"/>
    <lineage>
        <taxon>unclassified sequences</taxon>
        <taxon>metagenomes</taxon>
        <taxon>ecological metagenomes</taxon>
    </lineage>
</organism>
<protein>
    <recommendedName>
        <fullName evidence="2">Chaperone DnaJ C-terminal domain-containing protein</fullName>
    </recommendedName>
</protein>
<evidence type="ECO:0000313" key="3">
    <source>
        <dbReference type="EMBL" id="KKK64101.1"/>
    </source>
</evidence>
<dbReference type="InterPro" id="IPR002939">
    <property type="entry name" value="DnaJ_C"/>
</dbReference>
<dbReference type="SUPFAM" id="SSF49493">
    <property type="entry name" value="HSP40/DnaJ peptide-binding domain"/>
    <property type="match status" value="1"/>
</dbReference>
<dbReference type="Pfam" id="PF01556">
    <property type="entry name" value="DnaJ_C"/>
    <property type="match status" value="1"/>
</dbReference>
<dbReference type="Gene3D" id="2.60.260.20">
    <property type="entry name" value="Urease metallochaperone UreE, N-terminal domain"/>
    <property type="match status" value="1"/>
</dbReference>
<dbReference type="EMBL" id="LAZR01061181">
    <property type="protein sequence ID" value="KKK64101.1"/>
    <property type="molecule type" value="Genomic_DNA"/>
</dbReference>
<comment type="caution">
    <text evidence="3">The sequence shown here is derived from an EMBL/GenBank/DDBJ whole genome shotgun (WGS) entry which is preliminary data.</text>
</comment>
<name>A0A0F8ZVU7_9ZZZZ</name>
<accession>A0A0F8ZVU7</accession>
<dbReference type="AlphaFoldDB" id="A0A0F8ZVU7"/>
<reference evidence="3" key="1">
    <citation type="journal article" date="2015" name="Nature">
        <title>Complex archaea that bridge the gap between prokaryotes and eukaryotes.</title>
        <authorList>
            <person name="Spang A."/>
            <person name="Saw J.H."/>
            <person name="Jorgensen S.L."/>
            <person name="Zaremba-Niedzwiedzka K."/>
            <person name="Martijn J."/>
            <person name="Lind A.E."/>
            <person name="van Eijk R."/>
            <person name="Schleper C."/>
            <person name="Guy L."/>
            <person name="Ettema T.J."/>
        </authorList>
    </citation>
    <scope>NUCLEOTIDE SEQUENCE</scope>
</reference>
<dbReference type="InterPro" id="IPR008971">
    <property type="entry name" value="HSP40/DnaJ_pept-bd"/>
</dbReference>